<feature type="compositionally biased region" description="Basic and acidic residues" evidence="1">
    <location>
        <begin position="559"/>
        <end position="572"/>
    </location>
</feature>
<dbReference type="OrthoDB" id="6613664at2759"/>
<dbReference type="Pfam" id="PF15995">
    <property type="entry name" value="DUF4771"/>
    <property type="match status" value="1"/>
</dbReference>
<organism evidence="3 4">
    <name type="scientific">Spodoptera frugiperda</name>
    <name type="common">Fall armyworm</name>
    <dbReference type="NCBI Taxonomy" id="7108"/>
    <lineage>
        <taxon>Eukaryota</taxon>
        <taxon>Metazoa</taxon>
        <taxon>Ecdysozoa</taxon>
        <taxon>Arthropoda</taxon>
        <taxon>Hexapoda</taxon>
        <taxon>Insecta</taxon>
        <taxon>Pterygota</taxon>
        <taxon>Neoptera</taxon>
        <taxon>Endopterygota</taxon>
        <taxon>Lepidoptera</taxon>
        <taxon>Glossata</taxon>
        <taxon>Ditrysia</taxon>
        <taxon>Noctuoidea</taxon>
        <taxon>Noctuidae</taxon>
        <taxon>Amphipyrinae</taxon>
        <taxon>Spodoptera</taxon>
    </lineage>
</organism>
<accession>A0A9R0DUQ4</accession>
<feature type="region of interest" description="Disordered" evidence="1">
    <location>
        <begin position="210"/>
        <end position="251"/>
    </location>
</feature>
<keyword evidence="3" id="KW-1185">Reference proteome</keyword>
<name>A0A9R0DUQ4_SPOFR</name>
<reference evidence="4" key="1">
    <citation type="submission" date="2025-08" db="UniProtKB">
        <authorList>
            <consortium name="RefSeq"/>
        </authorList>
    </citation>
    <scope>IDENTIFICATION</scope>
    <source>
        <tissue evidence="4">Whole larval tissue</tissue>
    </source>
</reference>
<feature type="compositionally biased region" description="Basic residues" evidence="1">
    <location>
        <begin position="281"/>
        <end position="290"/>
    </location>
</feature>
<dbReference type="GeneID" id="118262529"/>
<evidence type="ECO:0000256" key="1">
    <source>
        <dbReference type="SAM" id="MobiDB-lite"/>
    </source>
</evidence>
<dbReference type="PANTHER" id="PTHR41967:SF6">
    <property type="entry name" value="FI19406P1-RELATED"/>
    <property type="match status" value="1"/>
</dbReference>
<dbReference type="SUPFAM" id="SSF101447">
    <property type="entry name" value="Formin homology 2 domain (FH2 domain)"/>
    <property type="match status" value="1"/>
</dbReference>
<feature type="compositionally biased region" description="Basic residues" evidence="1">
    <location>
        <begin position="573"/>
        <end position="583"/>
    </location>
</feature>
<protein>
    <submittedName>
        <fullName evidence="4">Uncharacterized protein LOC118262529</fullName>
    </submittedName>
</protein>
<feature type="compositionally biased region" description="Pro residues" evidence="1">
    <location>
        <begin position="234"/>
        <end position="245"/>
    </location>
</feature>
<evidence type="ECO:0000259" key="2">
    <source>
        <dbReference type="Pfam" id="PF15995"/>
    </source>
</evidence>
<feature type="domain" description="DUF4771" evidence="2">
    <location>
        <begin position="620"/>
        <end position="762"/>
    </location>
</feature>
<dbReference type="Proteomes" id="UP000829999">
    <property type="component" value="Chromosome 12"/>
</dbReference>
<sequence>MVERKHGSETHDEKIRRRMQVVYARQTREKQIFMDDLKEYRRIKDKQMLQSIVVAVGPRWYQALSVPQRVALDSLKDSIYQDILEGRPERSSVIMHKLGLVPRPSTTELMNCLYAGRNDPKEMLAQLYLSTYGYPIEGKRTSYCLNARLMLSAIFYLGLDNLLVLLQKTFAPDEPKPKPPPKPKPKPKIPPPSPYLVPMVATLYEPPQIRRKSPLPLPDLSDLNEPYEEEPIIQKPPPPPPPPPPPKKRLPISYCDQLAGIEEIKPQVSTATNSNKEKKSPRNLLRKLKSSKSSLMDTSKLKSLNLDNANQIPKKKGRRRKLVAPTTGLRNVQYMINGVYRVHGKTCYVLGSVTLLPSEGDLIHGGYRAVNGEYITIHCGFRGRPPARKSIPCDCLKEWNDSVFQYIKDHKCYCGHYYDFRNEDTTFPPDQLPYFNKPTRHGPLSFNYDRIFDLDDKRLYIESEFKKAWDTDSILHEDDGTTPAITDKKKKKKKPADTVPKKPADTDNAITDDDSKKRKDTPGDDDDKLKRNSRPSKTDAIQRRMSIAENAKRRMSISEAKKEPKVDPETQKKLRISQRKASKKTLASDSGTSKRNRSQSANNNASGTCLGQNPKPQDYLKCALRHMRQMNVAARLPDLHLVPELKEWMRQRLYGDLTPEEKREYLRKSTTYWRMFTTLSGKGFGHVATPKEPMFRGHTTWYHKQNLNDKFRHFTHRYKLSMFRSHAYVTNLLWRSMYQAEFPDKNFREIYFSYLYSRIEDLQLIHPYCARETEERKVIMRRKRYICLPDGYEPKTS</sequence>
<evidence type="ECO:0000313" key="3">
    <source>
        <dbReference type="Proteomes" id="UP000829999"/>
    </source>
</evidence>
<dbReference type="PANTHER" id="PTHR41967">
    <property type="entry name" value="FI19406P1-RELATED"/>
    <property type="match status" value="1"/>
</dbReference>
<dbReference type="InterPro" id="IPR031936">
    <property type="entry name" value="DUF4771"/>
</dbReference>
<feature type="region of interest" description="Disordered" evidence="1">
    <location>
        <begin position="263"/>
        <end position="293"/>
    </location>
</feature>
<feature type="compositionally biased region" description="Basic and acidic residues" evidence="1">
    <location>
        <begin position="495"/>
        <end position="505"/>
    </location>
</feature>
<dbReference type="RefSeq" id="XP_050553186.1">
    <property type="nucleotide sequence ID" value="XM_050697229.1"/>
</dbReference>
<feature type="region of interest" description="Disordered" evidence="1">
    <location>
        <begin position="476"/>
        <end position="615"/>
    </location>
</feature>
<gene>
    <name evidence="4" type="primary">LOC118262529</name>
</gene>
<feature type="region of interest" description="Disordered" evidence="1">
    <location>
        <begin position="172"/>
        <end position="192"/>
    </location>
</feature>
<feature type="compositionally biased region" description="Basic and acidic residues" evidence="1">
    <location>
        <begin position="513"/>
        <end position="542"/>
    </location>
</feature>
<proteinExistence type="predicted"/>
<evidence type="ECO:0000313" key="4">
    <source>
        <dbReference type="RefSeq" id="XP_050553186.1"/>
    </source>
</evidence>
<dbReference type="AlphaFoldDB" id="A0A9R0DUQ4"/>